<sequence length="45" mass="5096">MECSKQLAATLSLRDALAFTIQNRSTERLALSEVERSRSPKFKIV</sequence>
<gene>
    <name evidence="1" type="ORF">COO91_01617</name>
</gene>
<dbReference type="KEGG" id="nfl:COO91_01617"/>
<dbReference type="EMBL" id="CP024785">
    <property type="protein sequence ID" value="AUB35727.1"/>
    <property type="molecule type" value="Genomic_DNA"/>
</dbReference>
<protein>
    <submittedName>
        <fullName evidence="1">Uncharacterized protein</fullName>
    </submittedName>
</protein>
<keyword evidence="2" id="KW-1185">Reference proteome</keyword>
<evidence type="ECO:0000313" key="2">
    <source>
        <dbReference type="Proteomes" id="UP000232003"/>
    </source>
</evidence>
<reference evidence="1 2" key="1">
    <citation type="submission" date="2017-11" db="EMBL/GenBank/DDBJ databases">
        <title>Complete genome of a free-living desiccation-tolerant cyanobacterium and its photosynthetic adaptation to extreme terrestrial habitat.</title>
        <authorList>
            <person name="Shang J."/>
        </authorList>
    </citation>
    <scope>NUCLEOTIDE SEQUENCE [LARGE SCALE GENOMIC DNA]</scope>
    <source>
        <strain evidence="1 2">CCNUN1</strain>
    </source>
</reference>
<name>A0A2K8SJX7_9NOSO</name>
<dbReference type="AlphaFoldDB" id="A0A2K8SJX7"/>
<accession>A0A2K8SJX7</accession>
<proteinExistence type="predicted"/>
<evidence type="ECO:0000313" key="1">
    <source>
        <dbReference type="EMBL" id="AUB35727.1"/>
    </source>
</evidence>
<organism evidence="1 2">
    <name type="scientific">Nostoc flagelliforme CCNUN1</name>
    <dbReference type="NCBI Taxonomy" id="2038116"/>
    <lineage>
        <taxon>Bacteria</taxon>
        <taxon>Bacillati</taxon>
        <taxon>Cyanobacteriota</taxon>
        <taxon>Cyanophyceae</taxon>
        <taxon>Nostocales</taxon>
        <taxon>Nostocaceae</taxon>
        <taxon>Nostoc</taxon>
    </lineage>
</organism>
<dbReference type="Proteomes" id="UP000232003">
    <property type="component" value="Chromosome"/>
</dbReference>